<dbReference type="PROSITE" id="PS01236">
    <property type="entry name" value="PDXT_SNO_1"/>
    <property type="match status" value="1"/>
</dbReference>
<accession>A0ABN0Z729</accession>
<comment type="catalytic activity">
    <reaction evidence="6 7">
        <text>L-glutamine + H2O = L-glutamate + NH4(+)</text>
        <dbReference type="Rhea" id="RHEA:15889"/>
        <dbReference type="ChEBI" id="CHEBI:15377"/>
        <dbReference type="ChEBI" id="CHEBI:28938"/>
        <dbReference type="ChEBI" id="CHEBI:29985"/>
        <dbReference type="ChEBI" id="CHEBI:58359"/>
        <dbReference type="EC" id="3.5.1.2"/>
    </reaction>
</comment>
<sequence>MNVIGVLALQGAVREHIRSIEACGAAAVEIKRVEQLSEIDGLIIPGGESTTMQRLMDSYGFSDAIREFGRQGKPVFGTCAGMILMANAVEGQDSRHLGLMDITVARNAFGRQVASFEATLDITYAGDGFHAVFIRAPYITEAGHEVEGLADYQKRMVAAKQGHYLCTAFHPELTDDHRFIAYFIEMVEQSKNSLAS</sequence>
<dbReference type="Gene3D" id="3.40.50.880">
    <property type="match status" value="1"/>
</dbReference>
<evidence type="ECO:0000256" key="2">
    <source>
        <dbReference type="ARBA" id="ARBA00022801"/>
    </source>
</evidence>
<evidence type="ECO:0000313" key="9">
    <source>
        <dbReference type="Proteomes" id="UP001501459"/>
    </source>
</evidence>
<comment type="similarity">
    <text evidence="1 7">Belongs to the glutaminase PdxT/SNO family.</text>
</comment>
<keyword evidence="9" id="KW-1185">Reference proteome</keyword>
<gene>
    <name evidence="7 8" type="primary">pdxT</name>
    <name evidence="8" type="ORF">GCM10008983_12010</name>
</gene>
<dbReference type="InterPro" id="IPR029062">
    <property type="entry name" value="Class_I_gatase-like"/>
</dbReference>
<evidence type="ECO:0000256" key="3">
    <source>
        <dbReference type="ARBA" id="ARBA00022898"/>
    </source>
</evidence>
<feature type="active site" description="Charge relay system" evidence="7">
    <location>
        <position position="170"/>
    </location>
</feature>
<evidence type="ECO:0000256" key="1">
    <source>
        <dbReference type="ARBA" id="ARBA00008345"/>
    </source>
</evidence>
<dbReference type="RefSeq" id="WP_343751794.1">
    <property type="nucleotide sequence ID" value="NZ_BAAADM010000032.1"/>
</dbReference>
<dbReference type="SUPFAM" id="SSF52317">
    <property type="entry name" value="Class I glutamine amidotransferase-like"/>
    <property type="match status" value="1"/>
</dbReference>
<feature type="active site" description="Nucleophile" evidence="7">
    <location>
        <position position="79"/>
    </location>
</feature>
<proteinExistence type="inferred from homology"/>
<dbReference type="InterPro" id="IPR002161">
    <property type="entry name" value="PdxT/SNO"/>
</dbReference>
<dbReference type="EMBL" id="BAAADM010000032">
    <property type="protein sequence ID" value="GAA0436894.1"/>
    <property type="molecule type" value="Genomic_DNA"/>
</dbReference>
<evidence type="ECO:0000313" key="8">
    <source>
        <dbReference type="EMBL" id="GAA0436894.1"/>
    </source>
</evidence>
<comment type="pathway">
    <text evidence="7">Cofactor biosynthesis; pyridoxal 5'-phosphate biosynthesis.</text>
</comment>
<feature type="active site" description="Charge relay system" evidence="7">
    <location>
        <position position="172"/>
    </location>
</feature>
<evidence type="ECO:0000256" key="7">
    <source>
        <dbReference type="HAMAP-Rule" id="MF_01615"/>
    </source>
</evidence>
<dbReference type="PIRSF" id="PIRSF005639">
    <property type="entry name" value="Glut_amidoT_SNO"/>
    <property type="match status" value="1"/>
</dbReference>
<dbReference type="Pfam" id="PF01174">
    <property type="entry name" value="SNO"/>
    <property type="match status" value="1"/>
</dbReference>
<dbReference type="PROSITE" id="PS51130">
    <property type="entry name" value="PDXT_SNO_2"/>
    <property type="match status" value="1"/>
</dbReference>
<keyword evidence="2 7" id="KW-0378">Hydrolase</keyword>
<comment type="caution">
    <text evidence="8">The sequence shown here is derived from an EMBL/GenBank/DDBJ whole genome shotgun (WGS) entry which is preliminary data.</text>
</comment>
<dbReference type="InterPro" id="IPR021196">
    <property type="entry name" value="PdxT/SNO_CS"/>
</dbReference>
<dbReference type="EC" id="4.3.3.6" evidence="7"/>
<dbReference type="NCBIfam" id="TIGR03800">
    <property type="entry name" value="PLP_synth_Pdx2"/>
    <property type="match status" value="1"/>
</dbReference>
<evidence type="ECO:0000256" key="5">
    <source>
        <dbReference type="ARBA" id="ARBA00023239"/>
    </source>
</evidence>
<feature type="binding site" evidence="7">
    <location>
        <begin position="134"/>
        <end position="135"/>
    </location>
    <ligand>
        <name>L-glutamine</name>
        <dbReference type="ChEBI" id="CHEBI:58359"/>
    </ligand>
</feature>
<dbReference type="PROSITE" id="PS51273">
    <property type="entry name" value="GATASE_TYPE_1"/>
    <property type="match status" value="1"/>
</dbReference>
<dbReference type="HAMAP" id="MF_01615">
    <property type="entry name" value="PdxT"/>
    <property type="match status" value="1"/>
</dbReference>
<feature type="binding site" evidence="7">
    <location>
        <begin position="47"/>
        <end position="49"/>
    </location>
    <ligand>
        <name>L-glutamine</name>
        <dbReference type="ChEBI" id="CHEBI:58359"/>
    </ligand>
</feature>
<dbReference type="Proteomes" id="UP001501459">
    <property type="component" value="Unassembled WGS sequence"/>
</dbReference>
<evidence type="ECO:0000256" key="4">
    <source>
        <dbReference type="ARBA" id="ARBA00022962"/>
    </source>
</evidence>
<evidence type="ECO:0000256" key="6">
    <source>
        <dbReference type="ARBA" id="ARBA00049534"/>
    </source>
</evidence>
<comment type="catalytic activity">
    <reaction evidence="7">
        <text>aldehydo-D-ribose 5-phosphate + D-glyceraldehyde 3-phosphate + L-glutamine = pyridoxal 5'-phosphate + L-glutamate + phosphate + 3 H2O + H(+)</text>
        <dbReference type="Rhea" id="RHEA:31507"/>
        <dbReference type="ChEBI" id="CHEBI:15377"/>
        <dbReference type="ChEBI" id="CHEBI:15378"/>
        <dbReference type="ChEBI" id="CHEBI:29985"/>
        <dbReference type="ChEBI" id="CHEBI:43474"/>
        <dbReference type="ChEBI" id="CHEBI:58273"/>
        <dbReference type="ChEBI" id="CHEBI:58359"/>
        <dbReference type="ChEBI" id="CHEBI:59776"/>
        <dbReference type="ChEBI" id="CHEBI:597326"/>
        <dbReference type="EC" id="4.3.3.6"/>
    </reaction>
</comment>
<keyword evidence="3 7" id="KW-0663">Pyridoxal phosphate</keyword>
<keyword evidence="5 7" id="KW-0456">Lyase</keyword>
<dbReference type="PANTHER" id="PTHR31559:SF0">
    <property type="entry name" value="PYRIDOXAL 5'-PHOSPHATE SYNTHASE SUBUNIT SNO1-RELATED"/>
    <property type="match status" value="1"/>
</dbReference>
<dbReference type="CDD" id="cd01749">
    <property type="entry name" value="GATase1_PB"/>
    <property type="match status" value="1"/>
</dbReference>
<comment type="subunit">
    <text evidence="7">In the presence of PdxS, forms a dodecamer of heterodimers. Only shows activity in the heterodimer.</text>
</comment>
<comment type="function">
    <text evidence="7">Catalyzes the hydrolysis of glutamine to glutamate and ammonia as part of the biosynthesis of pyridoxal 5'-phosphate. The resulting ammonia molecule is channeled to the active site of PdxS.</text>
</comment>
<name>A0ABN0Z729_9BACI</name>
<dbReference type="PROSITE" id="PS51274">
    <property type="entry name" value="GATASE_COBBQ"/>
    <property type="match status" value="1"/>
</dbReference>
<protein>
    <recommendedName>
        <fullName evidence="7">Pyridoxal 5'-phosphate synthase subunit PdxT</fullName>
        <ecNumber evidence="7">4.3.3.6</ecNumber>
    </recommendedName>
    <alternativeName>
        <fullName evidence="7">Pdx2</fullName>
    </alternativeName>
    <alternativeName>
        <fullName evidence="7">Pyridoxal 5'-phosphate synthase glutaminase subunit</fullName>
        <ecNumber evidence="7">3.5.1.2</ecNumber>
    </alternativeName>
</protein>
<dbReference type="PANTHER" id="PTHR31559">
    <property type="entry name" value="PYRIDOXAL 5'-PHOSPHATE SYNTHASE SUBUNIT SNO"/>
    <property type="match status" value="1"/>
</dbReference>
<dbReference type="EC" id="3.5.1.2" evidence="7"/>
<keyword evidence="4 7" id="KW-0315">Glutamine amidotransferase</keyword>
<reference evidence="8 9" key="1">
    <citation type="journal article" date="2019" name="Int. J. Syst. Evol. Microbiol.">
        <title>The Global Catalogue of Microorganisms (GCM) 10K type strain sequencing project: providing services to taxonomists for standard genome sequencing and annotation.</title>
        <authorList>
            <consortium name="The Broad Institute Genomics Platform"/>
            <consortium name="The Broad Institute Genome Sequencing Center for Infectious Disease"/>
            <person name="Wu L."/>
            <person name="Ma J."/>
        </authorList>
    </citation>
    <scope>NUCLEOTIDE SEQUENCE [LARGE SCALE GENOMIC DNA]</scope>
    <source>
        <strain evidence="8 9">JCM 12149</strain>
    </source>
</reference>
<feature type="binding site" evidence="7">
    <location>
        <position position="106"/>
    </location>
    <ligand>
        <name>L-glutamine</name>
        <dbReference type="ChEBI" id="CHEBI:58359"/>
    </ligand>
</feature>
<organism evidence="8 9">
    <name type="scientific">Lentibacillus halophilus</name>
    <dbReference type="NCBI Taxonomy" id="295065"/>
    <lineage>
        <taxon>Bacteria</taxon>
        <taxon>Bacillati</taxon>
        <taxon>Bacillota</taxon>
        <taxon>Bacilli</taxon>
        <taxon>Bacillales</taxon>
        <taxon>Bacillaceae</taxon>
        <taxon>Lentibacillus</taxon>
    </lineage>
</organism>